<evidence type="ECO:0000256" key="11">
    <source>
        <dbReference type="SAM" id="MobiDB-lite"/>
    </source>
</evidence>
<dbReference type="Bgee" id="ENSMMUG00000004370">
    <property type="expression patterns" value="Expressed in dorsolateral prefrontal cortex and 20 other cell types or tissues"/>
</dbReference>
<evidence type="ECO:0000256" key="5">
    <source>
        <dbReference type="ARBA" id="ARBA00022490"/>
    </source>
</evidence>
<dbReference type="PROSITE" id="PS50237">
    <property type="entry name" value="HECT"/>
    <property type="match status" value="1"/>
</dbReference>
<sequence length="570" mass="62465">MVHAKVMLLGRSCRRGGSVCHVGRCVCSDTLVLGAAGHITGDMPNGVRAAVSGVQSRVPWMAGSASRCVTREGPMHSASSSCTRQLRVSPAVCFLLRQWPHACLLSPLQVKRSRSKGGLAGPDGTKSVFGQMCAKMTSFGPDSLLLPHRVWKVKFVGENLRGALEHLCPRQWSPEPTGSTEATWCGSIGGLHTGLCEGTSSGCFFPAGESVDDCGGGYSESIAEICEELQNGLTPLLIVTPNGRDESGANRDCYLLSPAARAPVHSSMFRFLGVLLGIAIRTGSPLSLNLAEPVWKQLAGMSLTIADLSEVDKDFIPGLMYIRDNEATSEEFEAMSLPFTVPSASGQDIQLSSKHTHITLDNRAEYVRLAINYRLHEFDEQVAAVREGMARVVPVPLLSLFTGYELETMVCGSPDIPLHLLKSVATYKGIEPSTSLIQWFWEVMESFSNTERSLFLRFVWGRTRLPRTIADFRGRDFVIQVLDKYNPPDHFLPESYTCFFLLKLPRYSCKQVLEEKLKYAIHFCKSIDTDDYARIALTGEPAADDSSDDSDNEDVDSFASDSTQDYLTGH</sequence>
<evidence type="ECO:0000256" key="3">
    <source>
        <dbReference type="ARBA" id="ARBA00004906"/>
    </source>
</evidence>
<comment type="pathway">
    <text evidence="3">Protein modification; protein ubiquitination.</text>
</comment>
<keyword evidence="7" id="KW-0808">Transferase</keyword>
<feature type="active site" description="Glycyl thioester intermediate" evidence="10">
    <location>
        <position position="498"/>
    </location>
</feature>
<dbReference type="Ensembl" id="ENSMMUT00000091977.1">
    <property type="protein sequence ID" value="ENSMMUP00000075638.1"/>
    <property type="gene ID" value="ENSMMUG00000004370.4"/>
</dbReference>
<keyword evidence="14" id="KW-1185">Reference proteome</keyword>
<evidence type="ECO:0000256" key="6">
    <source>
        <dbReference type="ARBA" id="ARBA00022553"/>
    </source>
</evidence>
<organism evidence="13 14">
    <name type="scientific">Macaca mulatta</name>
    <name type="common">Rhesus macaque</name>
    <dbReference type="NCBI Taxonomy" id="9544"/>
    <lineage>
        <taxon>Eukaryota</taxon>
        <taxon>Metazoa</taxon>
        <taxon>Chordata</taxon>
        <taxon>Craniata</taxon>
        <taxon>Vertebrata</taxon>
        <taxon>Euteleostomi</taxon>
        <taxon>Mammalia</taxon>
        <taxon>Eutheria</taxon>
        <taxon>Euarchontoglires</taxon>
        <taxon>Primates</taxon>
        <taxon>Haplorrhini</taxon>
        <taxon>Catarrhini</taxon>
        <taxon>Cercopithecidae</taxon>
        <taxon>Cercopithecinae</taxon>
        <taxon>Macaca</taxon>
    </lineage>
</organism>
<dbReference type="FunFam" id="3.30.2160.10:FF:000010">
    <property type="entry name" value="E3 ubiquitin-protein ligase HERC2 isoform X2"/>
    <property type="match status" value="1"/>
</dbReference>
<dbReference type="EC" id="2.3.2.26" evidence="4"/>
<feature type="compositionally biased region" description="Acidic residues" evidence="11">
    <location>
        <begin position="542"/>
        <end position="556"/>
    </location>
</feature>
<evidence type="ECO:0000259" key="12">
    <source>
        <dbReference type="PROSITE" id="PS50237"/>
    </source>
</evidence>
<evidence type="ECO:0000313" key="14">
    <source>
        <dbReference type="Proteomes" id="UP000006718"/>
    </source>
</evidence>
<dbReference type="Proteomes" id="UP000006718">
    <property type="component" value="Chromosome 7"/>
</dbReference>
<dbReference type="GO" id="GO:0061630">
    <property type="term" value="F:ubiquitin protein ligase activity"/>
    <property type="evidence" value="ECO:0007669"/>
    <property type="project" value="UniProtKB-EC"/>
</dbReference>
<proteinExistence type="predicted"/>
<dbReference type="PANTHER" id="PTHR46654:SF1">
    <property type="entry name" value="E3 UBIQUITIN-PROTEIN LIGASE HECTD3"/>
    <property type="match status" value="1"/>
</dbReference>
<dbReference type="PANTHER" id="PTHR46654">
    <property type="entry name" value="E3 UBIQUITIN-PROTEIN LIGASE HECTD3"/>
    <property type="match status" value="1"/>
</dbReference>
<feature type="region of interest" description="Disordered" evidence="11">
    <location>
        <begin position="540"/>
        <end position="570"/>
    </location>
</feature>
<dbReference type="CDD" id="cd00078">
    <property type="entry name" value="HECTc"/>
    <property type="match status" value="1"/>
</dbReference>
<keyword evidence="9 10" id="KW-0833">Ubl conjugation pathway</keyword>
<keyword evidence="6" id="KW-0597">Phosphoprotein</keyword>
<dbReference type="Gene3D" id="3.30.2160.10">
    <property type="entry name" value="Hect, E3 ligase catalytic domain"/>
    <property type="match status" value="1"/>
</dbReference>
<dbReference type="VEuPathDB" id="HostDB:ENSMMUG00000004370"/>
<reference evidence="13" key="4">
    <citation type="submission" date="2025-09" db="UniProtKB">
        <authorList>
            <consortium name="Ensembl"/>
        </authorList>
    </citation>
    <scope>IDENTIFICATION</scope>
    <source>
        <strain evidence="13">17573</strain>
    </source>
</reference>
<comment type="catalytic activity">
    <reaction evidence="1">
        <text>S-ubiquitinyl-[E2 ubiquitin-conjugating enzyme]-L-cysteine + [acceptor protein]-L-lysine = [E2 ubiquitin-conjugating enzyme]-L-cysteine + N(6)-ubiquitinyl-[acceptor protein]-L-lysine.</text>
        <dbReference type="EC" id="2.3.2.26"/>
    </reaction>
</comment>
<feature type="compositionally biased region" description="Polar residues" evidence="11">
    <location>
        <begin position="559"/>
        <end position="570"/>
    </location>
</feature>
<evidence type="ECO:0000256" key="2">
    <source>
        <dbReference type="ARBA" id="ARBA00004496"/>
    </source>
</evidence>
<dbReference type="Gene3D" id="3.90.1750.10">
    <property type="entry name" value="Hect, E3 ligase catalytic domains"/>
    <property type="match status" value="1"/>
</dbReference>
<dbReference type="InterPro" id="IPR000569">
    <property type="entry name" value="HECT_dom"/>
</dbReference>
<dbReference type="InterPro" id="IPR035983">
    <property type="entry name" value="Hect_E3_ubiquitin_ligase"/>
</dbReference>
<evidence type="ECO:0000256" key="8">
    <source>
        <dbReference type="ARBA" id="ARBA00022737"/>
    </source>
</evidence>
<dbReference type="Pfam" id="PF00632">
    <property type="entry name" value="HECT"/>
    <property type="match status" value="1"/>
</dbReference>
<evidence type="ECO:0000256" key="10">
    <source>
        <dbReference type="PROSITE-ProRule" id="PRU00104"/>
    </source>
</evidence>
<evidence type="ECO:0000256" key="7">
    <source>
        <dbReference type="ARBA" id="ARBA00022679"/>
    </source>
</evidence>
<reference evidence="13" key="3">
    <citation type="submission" date="2025-08" db="UniProtKB">
        <authorList>
            <consortium name="Ensembl"/>
        </authorList>
    </citation>
    <scope>IDENTIFICATION</scope>
    <source>
        <strain evidence="13">17573</strain>
    </source>
</reference>
<accession>A0A5F8ACH7</accession>
<reference evidence="14" key="1">
    <citation type="journal article" date="2007" name="Science">
        <title>Evolutionary and biomedical insights from the rhesus macaque genome.</title>
        <authorList>
            <person name="Gibbs R.A."/>
            <person name="Rogers J."/>
            <person name="Katze M.G."/>
            <person name="Bumgarner R."/>
            <person name="Weinstock G.M."/>
            <person name="Mardis E.R."/>
            <person name="Remington K.A."/>
            <person name="Strausberg R.L."/>
            <person name="Venter J.C."/>
            <person name="Wilson R.K."/>
            <person name="Batzer M.A."/>
            <person name="Bustamante C.D."/>
            <person name="Eichler E.E."/>
            <person name="Hahn M.W."/>
            <person name="Hardison R.C."/>
            <person name="Makova K.D."/>
            <person name="Miller W."/>
            <person name="Milosavljevic A."/>
            <person name="Palermo R.E."/>
            <person name="Siepel A."/>
            <person name="Sikela J.M."/>
            <person name="Attaway T."/>
            <person name="Bell S."/>
            <person name="Bernard K.E."/>
            <person name="Buhay C.J."/>
            <person name="Chandrabose M.N."/>
            <person name="Dao M."/>
            <person name="Davis C."/>
            <person name="Delehaunty K.D."/>
            <person name="Ding Y."/>
            <person name="Dinh H.H."/>
            <person name="Dugan-Rocha S."/>
            <person name="Fulton L.A."/>
            <person name="Gabisi R.A."/>
            <person name="Garner T.T."/>
            <person name="Godfrey J."/>
            <person name="Hawes A.C."/>
            <person name="Hernandez J."/>
            <person name="Hines S."/>
            <person name="Holder M."/>
            <person name="Hume J."/>
            <person name="Jhangiani S.N."/>
            <person name="Joshi V."/>
            <person name="Khan Z.M."/>
            <person name="Kirkness E.F."/>
            <person name="Cree A."/>
            <person name="Fowler R.G."/>
            <person name="Lee S."/>
            <person name="Lewis L.R."/>
            <person name="Li Z."/>
            <person name="Liu Y.-S."/>
            <person name="Moore S.M."/>
            <person name="Muzny D."/>
            <person name="Nazareth L.V."/>
            <person name="Ngo D.N."/>
            <person name="Okwuonu G.O."/>
            <person name="Pai G."/>
            <person name="Parker D."/>
            <person name="Paul H.A."/>
            <person name="Pfannkoch C."/>
            <person name="Pohl C.S."/>
            <person name="Rogers Y.-H.C."/>
            <person name="Ruiz S.J."/>
            <person name="Sabo A."/>
            <person name="Santibanez J."/>
            <person name="Schneider B.W."/>
            <person name="Smith S.M."/>
            <person name="Sodergren E."/>
            <person name="Svatek A.F."/>
            <person name="Utterback T.R."/>
            <person name="Vattathil S."/>
            <person name="Warren W."/>
            <person name="White C.S."/>
            <person name="Chinwalla A.T."/>
            <person name="Feng Y."/>
            <person name="Halpern A.L."/>
            <person name="Hillier L.W."/>
            <person name="Huang X."/>
            <person name="Minx P."/>
            <person name="Nelson J.O."/>
            <person name="Pepin K.H."/>
            <person name="Qin X."/>
            <person name="Sutton G.G."/>
            <person name="Venter E."/>
            <person name="Walenz B.P."/>
            <person name="Wallis J.W."/>
            <person name="Worley K.C."/>
            <person name="Yang S.-P."/>
            <person name="Jones S.M."/>
            <person name="Marra M.A."/>
            <person name="Rocchi M."/>
            <person name="Schein J.E."/>
            <person name="Baertsch R."/>
            <person name="Clarke L."/>
            <person name="Csuros M."/>
            <person name="Glasscock J."/>
            <person name="Harris R.A."/>
            <person name="Havlak P."/>
            <person name="Jackson A.R."/>
            <person name="Jiang H."/>
            <person name="Liu Y."/>
            <person name="Messina D.N."/>
            <person name="Shen Y."/>
            <person name="Song H.X.-Z."/>
            <person name="Wylie T."/>
            <person name="Zhang L."/>
            <person name="Birney E."/>
            <person name="Han K."/>
            <person name="Konkel M.K."/>
            <person name="Lee J."/>
            <person name="Smit A.F.A."/>
            <person name="Ullmer B."/>
            <person name="Wang H."/>
            <person name="Xing J."/>
            <person name="Burhans R."/>
            <person name="Cheng Z."/>
            <person name="Karro J.E."/>
            <person name="Ma J."/>
            <person name="Raney B."/>
            <person name="She X."/>
            <person name="Cox M.J."/>
            <person name="Demuth J.P."/>
            <person name="Dumas L.J."/>
            <person name="Han S.-G."/>
            <person name="Hopkins J."/>
            <person name="Karimpour-Fard A."/>
            <person name="Kim Y.H."/>
            <person name="Pollack J.R."/>
            <person name="Vinar T."/>
            <person name="Addo-Quaye C."/>
            <person name="Degenhardt J."/>
            <person name="Denby A."/>
            <person name="Hubisz M.J."/>
            <person name="Indap A."/>
            <person name="Kosiol C."/>
            <person name="Lahn B.T."/>
            <person name="Lawson H.A."/>
            <person name="Marklein A."/>
            <person name="Nielsen R."/>
            <person name="Vallender E.J."/>
            <person name="Clark A.G."/>
            <person name="Ferguson B."/>
            <person name="Hernandez R.D."/>
            <person name="Hirani K."/>
            <person name="Kehrer-Sawatzki H."/>
            <person name="Kolb J."/>
            <person name="Patil S."/>
            <person name="Pu L.-L."/>
            <person name="Ren Y."/>
            <person name="Smith D.G."/>
            <person name="Wheeler D.A."/>
            <person name="Schenck I."/>
            <person name="Ball E.V."/>
            <person name="Chen R."/>
            <person name="Cooper D.N."/>
            <person name="Giardine B."/>
            <person name="Hsu F."/>
            <person name="Kent W.J."/>
            <person name="Lesk A."/>
            <person name="Nelson D.L."/>
            <person name="O'brien W.E."/>
            <person name="Pruefer K."/>
            <person name="Stenson P.D."/>
            <person name="Wallace J.C."/>
            <person name="Ke H."/>
            <person name="Liu X.-M."/>
            <person name="Wang P."/>
            <person name="Xiang A.P."/>
            <person name="Yang F."/>
            <person name="Barber G.P."/>
            <person name="Haussler D."/>
            <person name="Karolchik D."/>
            <person name="Kern A.D."/>
            <person name="Kuhn R.M."/>
            <person name="Smith K.E."/>
            <person name="Zwieg A.S."/>
        </authorList>
    </citation>
    <scope>NUCLEOTIDE SEQUENCE [LARGE SCALE GENOMIC DNA]</scope>
    <source>
        <strain evidence="14">17573</strain>
    </source>
</reference>
<dbReference type="ExpressionAtlas" id="A0A5F8ACH7">
    <property type="expression patterns" value="baseline"/>
</dbReference>
<keyword evidence="5" id="KW-0963">Cytoplasm</keyword>
<dbReference type="FunFam" id="3.30.2410.10:FF:000006">
    <property type="entry name" value="probable E3 ubiquitin-protein ligase HERC1 isoform X2"/>
    <property type="match status" value="1"/>
</dbReference>
<dbReference type="Gene3D" id="3.30.2410.10">
    <property type="entry name" value="Hect, E3 ligase catalytic domain"/>
    <property type="match status" value="1"/>
</dbReference>
<reference evidence="13" key="2">
    <citation type="submission" date="2019-01" db="EMBL/GenBank/DDBJ databases">
        <authorList>
            <person name="Graves T."/>
            <person name="Eichler E.E."/>
            <person name="Wilson R.K."/>
        </authorList>
    </citation>
    <scope>NUCLEOTIDE SEQUENCE [LARGE SCALE GENOMIC DNA]</scope>
    <source>
        <strain evidence="13">17573</strain>
    </source>
</reference>
<dbReference type="GO" id="GO:0005737">
    <property type="term" value="C:cytoplasm"/>
    <property type="evidence" value="ECO:0007669"/>
    <property type="project" value="UniProtKB-SubCell"/>
</dbReference>
<protein>
    <recommendedName>
        <fullName evidence="4">HECT-type E3 ubiquitin transferase</fullName>
        <ecNumber evidence="4">2.3.2.26</ecNumber>
    </recommendedName>
</protein>
<gene>
    <name evidence="13" type="primary">LOC712294</name>
</gene>
<feature type="domain" description="HECT" evidence="12">
    <location>
        <begin position="205"/>
        <end position="530"/>
    </location>
</feature>
<comment type="subcellular location">
    <subcellularLocation>
        <location evidence="2">Cytoplasm</location>
    </subcellularLocation>
</comment>
<evidence type="ECO:0000256" key="1">
    <source>
        <dbReference type="ARBA" id="ARBA00000885"/>
    </source>
</evidence>
<dbReference type="InterPro" id="IPR042469">
    <property type="entry name" value="HECTD3"/>
</dbReference>
<dbReference type="SUPFAM" id="SSF56204">
    <property type="entry name" value="Hect, E3 ligase catalytic domain"/>
    <property type="match status" value="1"/>
</dbReference>
<evidence type="ECO:0000313" key="13">
    <source>
        <dbReference type="Ensembl" id="ENSMMUP00000075638.1"/>
    </source>
</evidence>
<dbReference type="AlphaFoldDB" id="A0A5F8ACH7"/>
<dbReference type="SMART" id="SM00119">
    <property type="entry name" value="HECTc"/>
    <property type="match status" value="1"/>
</dbReference>
<name>A0A5F8ACH7_MACMU</name>
<keyword evidence="8" id="KW-0677">Repeat</keyword>
<evidence type="ECO:0000256" key="9">
    <source>
        <dbReference type="ARBA" id="ARBA00022786"/>
    </source>
</evidence>
<dbReference type="GeneTree" id="ENSGT00940000154975"/>
<evidence type="ECO:0000256" key="4">
    <source>
        <dbReference type="ARBA" id="ARBA00012485"/>
    </source>
</evidence>